<dbReference type="InParanoid" id="A0A1X7VKR4"/>
<feature type="compositionally biased region" description="Low complexity" evidence="4">
    <location>
        <begin position="205"/>
        <end position="215"/>
    </location>
</feature>
<dbReference type="EnsemblMetazoa" id="Aqu2.1.40632_001">
    <property type="protein sequence ID" value="Aqu2.1.40632_001"/>
    <property type="gene ID" value="Aqu2.1.40632"/>
</dbReference>
<dbReference type="Gene3D" id="1.20.920.10">
    <property type="entry name" value="Bromodomain-like"/>
    <property type="match status" value="1"/>
</dbReference>
<protein>
    <recommendedName>
        <fullName evidence="5">Bromo domain-containing protein</fullName>
    </recommendedName>
</protein>
<feature type="compositionally biased region" description="Basic and acidic residues" evidence="4">
    <location>
        <begin position="274"/>
        <end position="291"/>
    </location>
</feature>
<dbReference type="STRING" id="400682.A0A1X7VKR4"/>
<feature type="compositionally biased region" description="Basic residues" evidence="4">
    <location>
        <begin position="439"/>
        <end position="456"/>
    </location>
</feature>
<dbReference type="eggNOG" id="ENOG502QRPS">
    <property type="taxonomic scope" value="Eukaryota"/>
</dbReference>
<dbReference type="CDD" id="cd05507">
    <property type="entry name" value="Bromo_brd8_like"/>
    <property type="match status" value="1"/>
</dbReference>
<feature type="compositionally biased region" description="Polar residues" evidence="4">
    <location>
        <begin position="632"/>
        <end position="643"/>
    </location>
</feature>
<evidence type="ECO:0000256" key="4">
    <source>
        <dbReference type="SAM" id="MobiDB-lite"/>
    </source>
</evidence>
<feature type="compositionally biased region" description="Basic and acidic residues" evidence="4">
    <location>
        <begin position="336"/>
        <end position="365"/>
    </location>
</feature>
<sequence length="666" mass="74644">MAASGLKVSHKEPQFKWTLRDQLILASSVQRSGDQNWVSVSRAIRPIIEETRSSEHFSQKNCAIQYAAMLDKASTPKRKRKEDGAPDVVETVEEQIVRHLTSKRIKELDKALVKTREEYTALKKDIELLEKGELTDAQLQAMWDQMQPDIKPAAPTIKSPVMKISPLVSASRKETGGGGGGEIKVEKIQEEPPLKPVDAPPKPPSSLVSVKHSPPAEAPVPAGGSVTDSVSETPEAKASEPDPVPPPPIDAVKSPTTVQKEAEPREQSTSINEVADKEVTPEKQEEEKPLEVVDDPSPEEETKKEEEREEEKETKKEDTKGIRIVLDKCTPYHPVFNKDEEKMEEEKKEMAPPSGSEKEKEKEAEPVTITTQEEKVHVQEEERVKKEKEVTPPSPATPRQLRVRKQEHVSDPSDMATPLRVIKAQESGKVQSDEESGGRVRRGRPPGKRGRGVRGRPRLEVRDTPPCEEESEEEVLSAFSSAVSSPCPSQGDTDSENQLSFRSWRKTIMLVWRHAAQHKYANLFLHPVKEENAPGYYDVVLKPMDLTTIKKNIETGVIRTDVEFQRDMLLMFQNAFMYNSSDHDVYKMAEEMRYDVMENIQEYLLTQMMVQSSTTSKLLRSSNKGSEEKTPVTGSMNTNRKTSGGSGGGNDDPIPSGRKRRLRLED</sequence>
<dbReference type="KEGG" id="aqu:105316606"/>
<feature type="compositionally biased region" description="Pro residues" evidence="4">
    <location>
        <begin position="194"/>
        <end position="204"/>
    </location>
</feature>
<keyword evidence="1 2" id="KW-0103">Bromodomain</keyword>
<evidence type="ECO:0000256" key="3">
    <source>
        <dbReference type="SAM" id="Coils"/>
    </source>
</evidence>
<dbReference type="PANTHER" id="PTHR15398">
    <property type="entry name" value="BROMODOMAIN-CONTAINING PROTEIN 8"/>
    <property type="match status" value="1"/>
</dbReference>
<dbReference type="SUPFAM" id="SSF47370">
    <property type="entry name" value="Bromodomain"/>
    <property type="match status" value="1"/>
</dbReference>
<reference evidence="6" key="2">
    <citation type="submission" date="2017-05" db="UniProtKB">
        <authorList>
            <consortium name="EnsemblMetazoa"/>
        </authorList>
    </citation>
    <scope>IDENTIFICATION</scope>
</reference>
<feature type="compositionally biased region" description="Polar residues" evidence="4">
    <location>
        <begin position="615"/>
        <end position="624"/>
    </location>
</feature>
<evidence type="ECO:0000256" key="1">
    <source>
        <dbReference type="ARBA" id="ARBA00023117"/>
    </source>
</evidence>
<dbReference type="InterPro" id="IPR036427">
    <property type="entry name" value="Bromodomain-like_sf"/>
</dbReference>
<feature type="compositionally biased region" description="Basic and acidic residues" evidence="4">
    <location>
        <begin position="300"/>
        <end position="321"/>
    </location>
</feature>
<evidence type="ECO:0000256" key="2">
    <source>
        <dbReference type="PROSITE-ProRule" id="PRU00035"/>
    </source>
</evidence>
<feature type="compositionally biased region" description="Basic and acidic residues" evidence="4">
    <location>
        <begin position="372"/>
        <end position="390"/>
    </location>
</feature>
<feature type="compositionally biased region" description="Basic residues" evidence="4">
    <location>
        <begin position="657"/>
        <end position="666"/>
    </location>
</feature>
<keyword evidence="3" id="KW-0175">Coiled coil</keyword>
<feature type="coiled-coil region" evidence="3">
    <location>
        <begin position="105"/>
        <end position="132"/>
    </location>
</feature>
<dbReference type="OrthoDB" id="1742084at2759"/>
<dbReference type="PRINTS" id="PR00503">
    <property type="entry name" value="BROMODOMAIN"/>
</dbReference>
<dbReference type="InterPro" id="IPR001487">
    <property type="entry name" value="Bromodomain"/>
</dbReference>
<evidence type="ECO:0000259" key="5">
    <source>
        <dbReference type="PROSITE" id="PS50014"/>
    </source>
</evidence>
<reference evidence="7" key="1">
    <citation type="journal article" date="2010" name="Nature">
        <title>The Amphimedon queenslandica genome and the evolution of animal complexity.</title>
        <authorList>
            <person name="Srivastava M."/>
            <person name="Simakov O."/>
            <person name="Chapman J."/>
            <person name="Fahey B."/>
            <person name="Gauthier M.E."/>
            <person name="Mitros T."/>
            <person name="Richards G.S."/>
            <person name="Conaco C."/>
            <person name="Dacre M."/>
            <person name="Hellsten U."/>
            <person name="Larroux C."/>
            <person name="Putnam N.H."/>
            <person name="Stanke M."/>
            <person name="Adamska M."/>
            <person name="Darling A."/>
            <person name="Degnan S.M."/>
            <person name="Oakley T.H."/>
            <person name="Plachetzki D.C."/>
            <person name="Zhai Y."/>
            <person name="Adamski M."/>
            <person name="Calcino A."/>
            <person name="Cummins S.F."/>
            <person name="Goodstein D.M."/>
            <person name="Harris C."/>
            <person name="Jackson D.J."/>
            <person name="Leys S.P."/>
            <person name="Shu S."/>
            <person name="Woodcroft B.J."/>
            <person name="Vervoort M."/>
            <person name="Kosik K.S."/>
            <person name="Manning G."/>
            <person name="Degnan B.M."/>
            <person name="Rokhsar D.S."/>
        </authorList>
    </citation>
    <scope>NUCLEOTIDE SEQUENCE [LARGE SCALE GENOMIC DNA]</scope>
</reference>
<organism evidence="6">
    <name type="scientific">Amphimedon queenslandica</name>
    <name type="common">Sponge</name>
    <dbReference type="NCBI Taxonomy" id="400682"/>
    <lineage>
        <taxon>Eukaryota</taxon>
        <taxon>Metazoa</taxon>
        <taxon>Porifera</taxon>
        <taxon>Demospongiae</taxon>
        <taxon>Heteroscleromorpha</taxon>
        <taxon>Haplosclerida</taxon>
        <taxon>Niphatidae</taxon>
        <taxon>Amphimedon</taxon>
    </lineage>
</organism>
<evidence type="ECO:0000313" key="7">
    <source>
        <dbReference type="Proteomes" id="UP000007879"/>
    </source>
</evidence>
<dbReference type="AlphaFoldDB" id="A0A1X7VKR4"/>
<name>A0A1X7VKR4_AMPQE</name>
<dbReference type="PANTHER" id="PTHR15398:SF4">
    <property type="entry name" value="BROMODOMAIN-CONTAINING PROTEIN 8 ISOFORM X1"/>
    <property type="match status" value="1"/>
</dbReference>
<feature type="compositionally biased region" description="Acidic residues" evidence="4">
    <location>
        <begin position="466"/>
        <end position="475"/>
    </location>
</feature>
<dbReference type="EnsemblMetazoa" id="XM_020008797.1">
    <property type="protein sequence ID" value="XP_019864356.1"/>
    <property type="gene ID" value="LOC105316606"/>
</dbReference>
<dbReference type="GO" id="GO:0035267">
    <property type="term" value="C:NuA4 histone acetyltransferase complex"/>
    <property type="evidence" value="ECO:0007669"/>
    <property type="project" value="TreeGrafter"/>
</dbReference>
<feature type="compositionally biased region" description="Low complexity" evidence="4">
    <location>
        <begin position="476"/>
        <end position="489"/>
    </location>
</feature>
<feature type="region of interest" description="Disordered" evidence="4">
    <location>
        <begin position="168"/>
        <end position="498"/>
    </location>
</feature>
<keyword evidence="7" id="KW-1185">Reference proteome</keyword>
<gene>
    <name evidence="6" type="primary">105316606</name>
</gene>
<proteinExistence type="predicted"/>
<dbReference type="Pfam" id="PF00439">
    <property type="entry name" value="Bromodomain"/>
    <property type="match status" value="1"/>
</dbReference>
<feature type="region of interest" description="Disordered" evidence="4">
    <location>
        <begin position="615"/>
        <end position="666"/>
    </location>
</feature>
<feature type="domain" description="Bromo" evidence="5">
    <location>
        <begin position="516"/>
        <end position="586"/>
    </location>
</feature>
<accession>A0A1X7VKR4</accession>
<dbReference type="InterPro" id="IPR037966">
    <property type="entry name" value="Brd8_Bromo_dom"/>
</dbReference>
<feature type="compositionally biased region" description="Basic and acidic residues" evidence="4">
    <location>
        <begin position="183"/>
        <end position="193"/>
    </location>
</feature>
<dbReference type="PROSITE" id="PS50014">
    <property type="entry name" value="BROMODOMAIN_2"/>
    <property type="match status" value="1"/>
</dbReference>
<evidence type="ECO:0000313" key="6">
    <source>
        <dbReference type="EnsemblMetazoa" id="Aqu2.1.40632_001"/>
    </source>
</evidence>
<dbReference type="SMART" id="SM00297">
    <property type="entry name" value="BROMO"/>
    <property type="match status" value="1"/>
</dbReference>
<dbReference type="Proteomes" id="UP000007879">
    <property type="component" value="Unassembled WGS sequence"/>
</dbReference>